<dbReference type="Gene3D" id="1.10.287.130">
    <property type="match status" value="1"/>
</dbReference>
<feature type="transmembrane region" description="Helical" evidence="14">
    <location>
        <begin position="6"/>
        <end position="35"/>
    </location>
</feature>
<dbReference type="SUPFAM" id="SSF55874">
    <property type="entry name" value="ATPase domain of HSP90 chaperone/DNA topoisomerase II/histidine kinase"/>
    <property type="match status" value="1"/>
</dbReference>
<dbReference type="PRINTS" id="PR00344">
    <property type="entry name" value="BCTRLSENSOR"/>
</dbReference>
<dbReference type="GO" id="GO:0016301">
    <property type="term" value="F:kinase activity"/>
    <property type="evidence" value="ECO:0007669"/>
    <property type="project" value="UniProtKB-KW"/>
</dbReference>
<evidence type="ECO:0000256" key="6">
    <source>
        <dbReference type="ARBA" id="ARBA00022679"/>
    </source>
</evidence>
<dbReference type="Pfam" id="PF00512">
    <property type="entry name" value="HisKA"/>
    <property type="match status" value="1"/>
</dbReference>
<accession>A0ABR5MMC8</accession>
<keyword evidence="9 17" id="KW-0418">Kinase</keyword>
<keyword evidence="18" id="KW-1185">Reference proteome</keyword>
<feature type="transmembrane region" description="Helical" evidence="14">
    <location>
        <begin position="153"/>
        <end position="175"/>
    </location>
</feature>
<dbReference type="InterPro" id="IPR003661">
    <property type="entry name" value="HisK_dim/P_dom"/>
</dbReference>
<dbReference type="Proteomes" id="UP000037854">
    <property type="component" value="Unassembled WGS sequence"/>
</dbReference>
<dbReference type="SUPFAM" id="SSF47384">
    <property type="entry name" value="Homodimeric domain of signal transducing histidine kinase"/>
    <property type="match status" value="1"/>
</dbReference>
<sequence length="443" mass="50370">MKLQTQLSIAFTSLLLVIMAVVWHVIYSLILNVLIQDEQRQLEQTGELLVEILNEQYHTQDSIQQFYSILDDQELQMILYDRSQNRILYSTMPNKVVEGFHRKNNISDYSETIWDLGNEKFVTSRILILSRNSGLEMILLTPVSDLQEVQRSFFVRLFLVFLVGLFIASVLAHYFTKKLVTPLTQLKRQLKKIEKRQFDDIKHIKATGEIKEVAESVYEMANELERYINTQQTFFQNASHELKTPLMTIQGYAEGIKDGIFDEAEADKGLEVMVSEVLRLKGIINEMILLAKLDTEVNSYDPTNIKVEEIVGQIVDRALPIVNEKGITLSHRVENNIQLYADEEKLLRALLNVVFNGIRHAKSQVVISAVKKDGDIVIKIEDDGPGIPEEFASHIFHRFVKGKDGETGLGLAIAHTIIEHSKGKIVAGKSDLGGAKFTITFPK</sequence>
<evidence type="ECO:0000256" key="14">
    <source>
        <dbReference type="SAM" id="Phobius"/>
    </source>
</evidence>
<evidence type="ECO:0000313" key="18">
    <source>
        <dbReference type="Proteomes" id="UP000037854"/>
    </source>
</evidence>
<keyword evidence="12" id="KW-0902">Two-component regulatory system</keyword>
<evidence type="ECO:0000256" key="13">
    <source>
        <dbReference type="ARBA" id="ARBA00023136"/>
    </source>
</evidence>
<evidence type="ECO:0000256" key="4">
    <source>
        <dbReference type="ARBA" id="ARBA00022475"/>
    </source>
</evidence>
<evidence type="ECO:0000256" key="5">
    <source>
        <dbReference type="ARBA" id="ARBA00022553"/>
    </source>
</evidence>
<dbReference type="EMBL" id="LGTK01000006">
    <property type="protein sequence ID" value="KPH77620.1"/>
    <property type="molecule type" value="Genomic_DNA"/>
</dbReference>
<dbReference type="InterPro" id="IPR004358">
    <property type="entry name" value="Sig_transdc_His_kin-like_C"/>
</dbReference>
<keyword evidence="10" id="KW-0067">ATP-binding</keyword>
<evidence type="ECO:0000256" key="11">
    <source>
        <dbReference type="ARBA" id="ARBA00022989"/>
    </source>
</evidence>
<dbReference type="PROSITE" id="PS50109">
    <property type="entry name" value="HIS_KIN"/>
    <property type="match status" value="1"/>
</dbReference>
<keyword evidence="11 14" id="KW-1133">Transmembrane helix</keyword>
<feature type="domain" description="Histidine kinase" evidence="15">
    <location>
        <begin position="237"/>
        <end position="443"/>
    </location>
</feature>
<evidence type="ECO:0000259" key="15">
    <source>
        <dbReference type="PROSITE" id="PS50109"/>
    </source>
</evidence>
<keyword evidence="13 14" id="KW-0472">Membrane</keyword>
<name>A0ABR5MMC8_9BACI</name>
<dbReference type="InterPro" id="IPR003594">
    <property type="entry name" value="HATPase_dom"/>
</dbReference>
<dbReference type="Gene3D" id="3.30.565.10">
    <property type="entry name" value="Histidine kinase-like ATPase, C-terminal domain"/>
    <property type="match status" value="1"/>
</dbReference>
<evidence type="ECO:0000256" key="2">
    <source>
        <dbReference type="ARBA" id="ARBA00004651"/>
    </source>
</evidence>
<dbReference type="InterPro" id="IPR005467">
    <property type="entry name" value="His_kinase_dom"/>
</dbReference>
<dbReference type="SMART" id="SM00388">
    <property type="entry name" value="HisKA"/>
    <property type="match status" value="1"/>
</dbReference>
<keyword evidence="7 14" id="KW-0812">Transmembrane</keyword>
<reference evidence="17 18" key="1">
    <citation type="submission" date="2015-07" db="EMBL/GenBank/DDBJ databases">
        <title>High-quality draft genome sequence of Oceanobacillus caeni HM6, a bacillus isolated from a human feces.</title>
        <authorList>
            <person name="Kumar J."/>
            <person name="Verma M.K."/>
            <person name="Pandey R."/>
            <person name="Bhambi M."/>
            <person name="Chauhan N."/>
        </authorList>
    </citation>
    <scope>NUCLEOTIDE SEQUENCE [LARGE SCALE GENOMIC DNA]</scope>
    <source>
        <strain evidence="17 18">HM6</strain>
    </source>
</reference>
<organism evidence="17 18">
    <name type="scientific">Oceanobacillus caeni</name>
    <dbReference type="NCBI Taxonomy" id="405946"/>
    <lineage>
        <taxon>Bacteria</taxon>
        <taxon>Bacillati</taxon>
        <taxon>Bacillota</taxon>
        <taxon>Bacilli</taxon>
        <taxon>Bacillales</taxon>
        <taxon>Bacillaceae</taxon>
        <taxon>Oceanobacillus</taxon>
    </lineage>
</organism>
<feature type="domain" description="HAMP" evidence="16">
    <location>
        <begin position="177"/>
        <end position="229"/>
    </location>
</feature>
<dbReference type="CDD" id="cd00082">
    <property type="entry name" value="HisKA"/>
    <property type="match status" value="1"/>
</dbReference>
<comment type="catalytic activity">
    <reaction evidence="1">
        <text>ATP + protein L-histidine = ADP + protein N-phospho-L-histidine.</text>
        <dbReference type="EC" id="2.7.13.3"/>
    </reaction>
</comment>
<dbReference type="InterPro" id="IPR036890">
    <property type="entry name" value="HATPase_C_sf"/>
</dbReference>
<evidence type="ECO:0000256" key="8">
    <source>
        <dbReference type="ARBA" id="ARBA00022741"/>
    </source>
</evidence>
<dbReference type="SMART" id="SM00387">
    <property type="entry name" value="HATPase_c"/>
    <property type="match status" value="1"/>
</dbReference>
<gene>
    <name evidence="17" type="ORF">AFL42_03235</name>
</gene>
<dbReference type="RefSeq" id="WP_060667833.1">
    <property type="nucleotide sequence ID" value="NZ_JARTGE010000021.1"/>
</dbReference>
<evidence type="ECO:0000256" key="10">
    <source>
        <dbReference type="ARBA" id="ARBA00022840"/>
    </source>
</evidence>
<keyword evidence="5" id="KW-0597">Phosphoprotein</keyword>
<dbReference type="PROSITE" id="PS50885">
    <property type="entry name" value="HAMP"/>
    <property type="match status" value="1"/>
</dbReference>
<evidence type="ECO:0000256" key="9">
    <source>
        <dbReference type="ARBA" id="ARBA00022777"/>
    </source>
</evidence>
<protein>
    <recommendedName>
        <fullName evidence="3">histidine kinase</fullName>
        <ecNumber evidence="3">2.7.13.3</ecNumber>
    </recommendedName>
</protein>
<evidence type="ECO:0000313" key="17">
    <source>
        <dbReference type="EMBL" id="KPH77620.1"/>
    </source>
</evidence>
<evidence type="ECO:0000256" key="12">
    <source>
        <dbReference type="ARBA" id="ARBA00023012"/>
    </source>
</evidence>
<dbReference type="Gene3D" id="6.10.340.10">
    <property type="match status" value="1"/>
</dbReference>
<keyword evidence="4" id="KW-1003">Cell membrane</keyword>
<comment type="subcellular location">
    <subcellularLocation>
        <location evidence="2">Cell membrane</location>
        <topology evidence="2">Multi-pass membrane protein</topology>
    </subcellularLocation>
</comment>
<keyword evidence="6" id="KW-0808">Transferase</keyword>
<dbReference type="PANTHER" id="PTHR45528:SF1">
    <property type="entry name" value="SENSOR HISTIDINE KINASE CPXA"/>
    <property type="match status" value="1"/>
</dbReference>
<proteinExistence type="predicted"/>
<evidence type="ECO:0000256" key="1">
    <source>
        <dbReference type="ARBA" id="ARBA00000085"/>
    </source>
</evidence>
<evidence type="ECO:0000256" key="3">
    <source>
        <dbReference type="ARBA" id="ARBA00012438"/>
    </source>
</evidence>
<evidence type="ECO:0000259" key="16">
    <source>
        <dbReference type="PROSITE" id="PS50885"/>
    </source>
</evidence>
<comment type="caution">
    <text evidence="17">The sequence shown here is derived from an EMBL/GenBank/DDBJ whole genome shotgun (WGS) entry which is preliminary data.</text>
</comment>
<dbReference type="PANTHER" id="PTHR45528">
    <property type="entry name" value="SENSOR HISTIDINE KINASE CPXA"/>
    <property type="match status" value="1"/>
</dbReference>
<dbReference type="EC" id="2.7.13.3" evidence="3"/>
<keyword evidence="8" id="KW-0547">Nucleotide-binding</keyword>
<dbReference type="Pfam" id="PF02518">
    <property type="entry name" value="HATPase_c"/>
    <property type="match status" value="1"/>
</dbReference>
<dbReference type="InterPro" id="IPR036097">
    <property type="entry name" value="HisK_dim/P_sf"/>
</dbReference>
<dbReference type="InterPro" id="IPR003660">
    <property type="entry name" value="HAMP_dom"/>
</dbReference>
<dbReference type="InterPro" id="IPR050398">
    <property type="entry name" value="HssS/ArlS-like"/>
</dbReference>
<evidence type="ECO:0000256" key="7">
    <source>
        <dbReference type="ARBA" id="ARBA00022692"/>
    </source>
</evidence>